<evidence type="ECO:0000256" key="6">
    <source>
        <dbReference type="ARBA" id="ARBA00022840"/>
    </source>
</evidence>
<dbReference type="InterPro" id="IPR017871">
    <property type="entry name" value="ABC_transporter-like_CS"/>
</dbReference>
<keyword evidence="10" id="KW-1185">Reference proteome</keyword>
<feature type="domain" description="ABC transporter" evidence="8">
    <location>
        <begin position="8"/>
        <end position="257"/>
    </location>
</feature>
<dbReference type="Pfam" id="PF08352">
    <property type="entry name" value="oligo_HPY"/>
    <property type="match status" value="1"/>
</dbReference>
<dbReference type="InterPro" id="IPR027417">
    <property type="entry name" value="P-loop_NTPase"/>
</dbReference>
<dbReference type="Gene3D" id="3.40.50.300">
    <property type="entry name" value="P-loop containing nucleotide triphosphate hydrolases"/>
    <property type="match status" value="1"/>
</dbReference>
<dbReference type="InterPro" id="IPR003593">
    <property type="entry name" value="AAA+_ATPase"/>
</dbReference>
<dbReference type="GO" id="GO:0005886">
    <property type="term" value="C:plasma membrane"/>
    <property type="evidence" value="ECO:0007669"/>
    <property type="project" value="UniProtKB-SubCell"/>
</dbReference>
<dbReference type="CDD" id="cd03257">
    <property type="entry name" value="ABC_NikE_OppD_transporters"/>
    <property type="match status" value="1"/>
</dbReference>
<evidence type="ECO:0000256" key="4">
    <source>
        <dbReference type="ARBA" id="ARBA00022475"/>
    </source>
</evidence>
<evidence type="ECO:0000313" key="9">
    <source>
        <dbReference type="EMBL" id="QOL81126.1"/>
    </source>
</evidence>
<dbReference type="GO" id="GO:0016887">
    <property type="term" value="F:ATP hydrolysis activity"/>
    <property type="evidence" value="ECO:0007669"/>
    <property type="project" value="InterPro"/>
</dbReference>
<dbReference type="InterPro" id="IPR003439">
    <property type="entry name" value="ABC_transporter-like_ATP-bd"/>
</dbReference>
<dbReference type="Pfam" id="PF00005">
    <property type="entry name" value="ABC_tran"/>
    <property type="match status" value="1"/>
</dbReference>
<dbReference type="InterPro" id="IPR050388">
    <property type="entry name" value="ABC_Ni/Peptide_Import"/>
</dbReference>
<name>A0A7L9WNY1_9RHOB</name>
<dbReference type="KEGG" id="pshq:F3W81_10075"/>
<protein>
    <submittedName>
        <fullName evidence="9">ATP-binding cassette domain-containing protein</fullName>
    </submittedName>
</protein>
<evidence type="ECO:0000259" key="8">
    <source>
        <dbReference type="PROSITE" id="PS50893"/>
    </source>
</evidence>
<dbReference type="NCBIfam" id="TIGR01727">
    <property type="entry name" value="oligo_HPY"/>
    <property type="match status" value="1"/>
</dbReference>
<keyword evidence="4" id="KW-1003">Cell membrane</keyword>
<keyword evidence="7" id="KW-0472">Membrane</keyword>
<evidence type="ECO:0000256" key="5">
    <source>
        <dbReference type="ARBA" id="ARBA00022741"/>
    </source>
</evidence>
<dbReference type="PROSITE" id="PS00211">
    <property type="entry name" value="ABC_TRANSPORTER_1"/>
    <property type="match status" value="1"/>
</dbReference>
<dbReference type="PROSITE" id="PS50893">
    <property type="entry name" value="ABC_TRANSPORTER_2"/>
    <property type="match status" value="1"/>
</dbReference>
<dbReference type="GO" id="GO:0015833">
    <property type="term" value="P:peptide transport"/>
    <property type="evidence" value="ECO:0007669"/>
    <property type="project" value="InterPro"/>
</dbReference>
<dbReference type="AlphaFoldDB" id="A0A7L9WNY1"/>
<evidence type="ECO:0000256" key="3">
    <source>
        <dbReference type="ARBA" id="ARBA00022448"/>
    </source>
</evidence>
<dbReference type="GO" id="GO:0055085">
    <property type="term" value="P:transmembrane transport"/>
    <property type="evidence" value="ECO:0007669"/>
    <property type="project" value="UniProtKB-ARBA"/>
</dbReference>
<proteinExistence type="inferred from homology"/>
<evidence type="ECO:0000256" key="7">
    <source>
        <dbReference type="ARBA" id="ARBA00023136"/>
    </source>
</evidence>
<keyword evidence="5" id="KW-0547">Nucleotide-binding</keyword>
<keyword evidence="3" id="KW-0813">Transport</keyword>
<dbReference type="PANTHER" id="PTHR43297">
    <property type="entry name" value="OLIGOPEPTIDE TRANSPORT ATP-BINDING PROTEIN APPD"/>
    <property type="match status" value="1"/>
</dbReference>
<dbReference type="InterPro" id="IPR013563">
    <property type="entry name" value="Oligopep_ABC_C"/>
</dbReference>
<dbReference type="PANTHER" id="PTHR43297:SF2">
    <property type="entry name" value="DIPEPTIDE TRANSPORT ATP-BINDING PROTEIN DPPD"/>
    <property type="match status" value="1"/>
</dbReference>
<evidence type="ECO:0000256" key="2">
    <source>
        <dbReference type="ARBA" id="ARBA00005417"/>
    </source>
</evidence>
<dbReference type="RefSeq" id="WP_193083447.1">
    <property type="nucleotide sequence ID" value="NZ_CP045201.1"/>
</dbReference>
<organism evidence="9 10">
    <name type="scientific">Pseudooceanicola spongiae</name>
    <dbReference type="NCBI Taxonomy" id="2613965"/>
    <lineage>
        <taxon>Bacteria</taxon>
        <taxon>Pseudomonadati</taxon>
        <taxon>Pseudomonadota</taxon>
        <taxon>Alphaproteobacteria</taxon>
        <taxon>Rhodobacterales</taxon>
        <taxon>Paracoccaceae</taxon>
        <taxon>Pseudooceanicola</taxon>
    </lineage>
</organism>
<dbReference type="SMART" id="SM00382">
    <property type="entry name" value="AAA"/>
    <property type="match status" value="1"/>
</dbReference>
<sequence>MTTPLLSVRNLEISFRSGGQDIPVVRDLSFDLSSGEILGIVGESGCGKSITALSLIGLVPSPPGRISGGQILFQGEDLVQASQARLNAVRGNDISMVFQEPMTSLNPVFSIGEQIAETARAHFGLTRAKAWARAVEMLALVGIPSPAKRAHDYPHQLSGGMRQRVMIAIALVCEPKILIADEPTTALDVTVQAQIFDLFQELQQKIDAAIILITHDIGVVAQMTDRVMVMYAGRKIEEGPVTEFLGDPRHPYTRGLISCIPRLSLPPQDHPAPLFEIPGVVPAPKDLGRPGCAFAPRCAGVQPRCHTETPALSTRAPGRAVACWLETEDAL</sequence>
<dbReference type="Proteomes" id="UP000594118">
    <property type="component" value="Chromosome"/>
</dbReference>
<keyword evidence="6 9" id="KW-0067">ATP-binding</keyword>
<evidence type="ECO:0000313" key="10">
    <source>
        <dbReference type="Proteomes" id="UP000594118"/>
    </source>
</evidence>
<dbReference type="FunFam" id="3.40.50.300:FF:000016">
    <property type="entry name" value="Oligopeptide ABC transporter ATP-binding component"/>
    <property type="match status" value="1"/>
</dbReference>
<gene>
    <name evidence="9" type="ORF">F3W81_10075</name>
</gene>
<comment type="similarity">
    <text evidence="2">Belongs to the ABC transporter superfamily.</text>
</comment>
<comment type="subcellular location">
    <subcellularLocation>
        <location evidence="1">Cell inner membrane</location>
        <topology evidence="1">Peripheral membrane protein</topology>
    </subcellularLocation>
</comment>
<evidence type="ECO:0000256" key="1">
    <source>
        <dbReference type="ARBA" id="ARBA00004417"/>
    </source>
</evidence>
<reference evidence="9 10" key="1">
    <citation type="submission" date="2019-10" db="EMBL/GenBank/DDBJ databases">
        <title>Pseudopuniceibacterium sp. HQ09 islated from Antarctica.</title>
        <authorList>
            <person name="Liao L."/>
            <person name="Su S."/>
            <person name="Chen B."/>
            <person name="Yu Y."/>
        </authorList>
    </citation>
    <scope>NUCLEOTIDE SEQUENCE [LARGE SCALE GENOMIC DNA]</scope>
    <source>
        <strain evidence="9 10">HQ09</strain>
    </source>
</reference>
<dbReference type="SUPFAM" id="SSF52540">
    <property type="entry name" value="P-loop containing nucleoside triphosphate hydrolases"/>
    <property type="match status" value="1"/>
</dbReference>
<dbReference type="GO" id="GO:0005524">
    <property type="term" value="F:ATP binding"/>
    <property type="evidence" value="ECO:0007669"/>
    <property type="project" value="UniProtKB-KW"/>
</dbReference>
<dbReference type="EMBL" id="CP045201">
    <property type="protein sequence ID" value="QOL81126.1"/>
    <property type="molecule type" value="Genomic_DNA"/>
</dbReference>
<accession>A0A7L9WNY1</accession>